<dbReference type="STRING" id="1745343.A0A2J6PJZ1"/>
<keyword evidence="3" id="KW-0808">Transferase</keyword>
<dbReference type="EMBL" id="KZ613522">
    <property type="protein sequence ID" value="PMD14353.1"/>
    <property type="molecule type" value="Genomic_DNA"/>
</dbReference>
<reference evidence="3 4" key="1">
    <citation type="submission" date="2016-05" db="EMBL/GenBank/DDBJ databases">
        <title>A degradative enzymes factory behind the ericoid mycorrhizal symbiosis.</title>
        <authorList>
            <consortium name="DOE Joint Genome Institute"/>
            <person name="Martino E."/>
            <person name="Morin E."/>
            <person name="Grelet G."/>
            <person name="Kuo A."/>
            <person name="Kohler A."/>
            <person name="Daghino S."/>
            <person name="Barry K."/>
            <person name="Choi C."/>
            <person name="Cichocki N."/>
            <person name="Clum A."/>
            <person name="Copeland A."/>
            <person name="Hainaut M."/>
            <person name="Haridas S."/>
            <person name="Labutti K."/>
            <person name="Lindquist E."/>
            <person name="Lipzen A."/>
            <person name="Khouja H.-R."/>
            <person name="Murat C."/>
            <person name="Ohm R."/>
            <person name="Olson A."/>
            <person name="Spatafora J."/>
            <person name="Veneault-Fourrey C."/>
            <person name="Henrissat B."/>
            <person name="Grigoriev I."/>
            <person name="Martin F."/>
            <person name="Perotto S."/>
        </authorList>
    </citation>
    <scope>NUCLEOTIDE SEQUENCE [LARGE SCALE GENOMIC DNA]</scope>
    <source>
        <strain evidence="3 4">UAMH 7357</strain>
    </source>
</reference>
<dbReference type="PANTHER" id="PTHR44068:SF11">
    <property type="entry name" value="GERANYL DIPHOSPHATE 2-C-METHYLTRANSFERASE"/>
    <property type="match status" value="1"/>
</dbReference>
<dbReference type="InterPro" id="IPR041698">
    <property type="entry name" value="Methyltransf_25"/>
</dbReference>
<evidence type="ECO:0000259" key="2">
    <source>
        <dbReference type="Pfam" id="PF13649"/>
    </source>
</evidence>
<dbReference type="PANTHER" id="PTHR44068">
    <property type="entry name" value="ZGC:194242"/>
    <property type="match status" value="1"/>
</dbReference>
<proteinExistence type="predicted"/>
<dbReference type="AlphaFoldDB" id="A0A2J6PJZ1"/>
<keyword evidence="4" id="KW-1185">Reference proteome</keyword>
<dbReference type="InterPro" id="IPR029063">
    <property type="entry name" value="SAM-dependent_MTases_sf"/>
</dbReference>
<gene>
    <name evidence="3" type="ORF">NA56DRAFT_710928</name>
</gene>
<dbReference type="Proteomes" id="UP000235672">
    <property type="component" value="Unassembled WGS sequence"/>
</dbReference>
<protein>
    <submittedName>
        <fullName evidence="3">S-adenosyl-L-methionine-dependent methyltransferase</fullName>
    </submittedName>
</protein>
<dbReference type="InterPro" id="IPR050447">
    <property type="entry name" value="Erg6_SMT_methyltransf"/>
</dbReference>
<feature type="region of interest" description="Disordered" evidence="1">
    <location>
        <begin position="1"/>
        <end position="22"/>
    </location>
</feature>
<feature type="compositionally biased region" description="Low complexity" evidence="1">
    <location>
        <begin position="1"/>
        <end position="11"/>
    </location>
</feature>
<dbReference type="CDD" id="cd02440">
    <property type="entry name" value="AdoMet_MTases"/>
    <property type="match status" value="1"/>
</dbReference>
<dbReference type="GO" id="GO:0032259">
    <property type="term" value="P:methylation"/>
    <property type="evidence" value="ECO:0007669"/>
    <property type="project" value="UniProtKB-KW"/>
</dbReference>
<dbReference type="Pfam" id="PF13649">
    <property type="entry name" value="Methyltransf_25"/>
    <property type="match status" value="1"/>
</dbReference>
<sequence length="243" mass="26228">MAQASSSQSPSEHPPQTPHPSKKIIEQSYDKIAPTYLKWTSSFSSPRLTYLNKLLPLLPPSTSCSILELGCGAGVPCSQILAQRSSSLVAVDISSAQLELARENVKIDEGGGGMGVVEFVKSDMHALSFPDEKFDAVVGFYSIIHLPREEQVVLMKKIGEWLKPGGHFLANFAATGSEGSWAESWLVEGSGMFWSSWDEGKSLEMVRGAGLEVLEGNVVVEEEVGGKEVGFLWVLGRKGEAEG</sequence>
<accession>A0A2J6PJZ1</accession>
<name>A0A2J6PJZ1_9HELO</name>
<dbReference type="OrthoDB" id="540004at2759"/>
<dbReference type="SUPFAM" id="SSF53335">
    <property type="entry name" value="S-adenosyl-L-methionine-dependent methyltransferases"/>
    <property type="match status" value="1"/>
</dbReference>
<organism evidence="3 4">
    <name type="scientific">Hyaloscypha hepaticicola</name>
    <dbReference type="NCBI Taxonomy" id="2082293"/>
    <lineage>
        <taxon>Eukaryota</taxon>
        <taxon>Fungi</taxon>
        <taxon>Dikarya</taxon>
        <taxon>Ascomycota</taxon>
        <taxon>Pezizomycotina</taxon>
        <taxon>Leotiomycetes</taxon>
        <taxon>Helotiales</taxon>
        <taxon>Hyaloscyphaceae</taxon>
        <taxon>Hyaloscypha</taxon>
    </lineage>
</organism>
<keyword evidence="3" id="KW-0489">Methyltransferase</keyword>
<evidence type="ECO:0000313" key="4">
    <source>
        <dbReference type="Proteomes" id="UP000235672"/>
    </source>
</evidence>
<dbReference type="GO" id="GO:0008168">
    <property type="term" value="F:methyltransferase activity"/>
    <property type="evidence" value="ECO:0007669"/>
    <property type="project" value="UniProtKB-KW"/>
</dbReference>
<evidence type="ECO:0000256" key="1">
    <source>
        <dbReference type="SAM" id="MobiDB-lite"/>
    </source>
</evidence>
<feature type="domain" description="Methyltransferase" evidence="2">
    <location>
        <begin position="66"/>
        <end position="166"/>
    </location>
</feature>
<evidence type="ECO:0000313" key="3">
    <source>
        <dbReference type="EMBL" id="PMD14353.1"/>
    </source>
</evidence>
<dbReference type="Gene3D" id="3.40.50.150">
    <property type="entry name" value="Vaccinia Virus protein VP39"/>
    <property type="match status" value="1"/>
</dbReference>